<accession>A0ACC2PB78</accession>
<protein>
    <submittedName>
        <fullName evidence="1">Uncharacterized protein</fullName>
    </submittedName>
</protein>
<name>A0ACC2PB78_9HYME</name>
<dbReference type="Proteomes" id="UP001239111">
    <property type="component" value="Chromosome 2"/>
</dbReference>
<evidence type="ECO:0000313" key="1">
    <source>
        <dbReference type="EMBL" id="KAJ8680693.1"/>
    </source>
</evidence>
<dbReference type="EMBL" id="CM056742">
    <property type="protein sequence ID" value="KAJ8680693.1"/>
    <property type="molecule type" value="Genomic_DNA"/>
</dbReference>
<evidence type="ECO:0000313" key="2">
    <source>
        <dbReference type="Proteomes" id="UP001239111"/>
    </source>
</evidence>
<reference evidence="1" key="1">
    <citation type="submission" date="2023-04" db="EMBL/GenBank/DDBJ databases">
        <title>A chromosome-level genome assembly of the parasitoid wasp Eretmocerus hayati.</title>
        <authorList>
            <person name="Zhong Y."/>
            <person name="Liu S."/>
            <person name="Liu Y."/>
        </authorList>
    </citation>
    <scope>NUCLEOTIDE SEQUENCE</scope>
    <source>
        <strain evidence="1">ZJU_SS_LIU_2023</strain>
    </source>
</reference>
<gene>
    <name evidence="1" type="ORF">QAD02_016480</name>
</gene>
<sequence length="257" mass="29149">MARRGRKSSRYTSSQPCTSAQADEDDSMDDEPRSSTQPQESQDDPFEQQQQADRVAHLVKYLLGACHSNQSASRQLASKALGFNTKQFRSALAGAHVVFGDVFGYNLVESDNKLMLCNTLTNDNFEYSDEICGRYAILFLVLSHIYMSGQKCGEASLMNFLTTLGVIDGDNAVHETLGNITRLVTEEFVKERYIEKEKSENNEISEVEYKWGKRADQELTPRAVMEFVSKVYGNKDLQSWQQQYDCMLRKERSSVTV</sequence>
<comment type="caution">
    <text evidence="1">The sequence shown here is derived from an EMBL/GenBank/DDBJ whole genome shotgun (WGS) entry which is preliminary data.</text>
</comment>
<keyword evidence="2" id="KW-1185">Reference proteome</keyword>
<organism evidence="1 2">
    <name type="scientific">Eretmocerus hayati</name>
    <dbReference type="NCBI Taxonomy" id="131215"/>
    <lineage>
        <taxon>Eukaryota</taxon>
        <taxon>Metazoa</taxon>
        <taxon>Ecdysozoa</taxon>
        <taxon>Arthropoda</taxon>
        <taxon>Hexapoda</taxon>
        <taxon>Insecta</taxon>
        <taxon>Pterygota</taxon>
        <taxon>Neoptera</taxon>
        <taxon>Endopterygota</taxon>
        <taxon>Hymenoptera</taxon>
        <taxon>Apocrita</taxon>
        <taxon>Proctotrupomorpha</taxon>
        <taxon>Chalcidoidea</taxon>
        <taxon>Aphelinidae</taxon>
        <taxon>Aphelininae</taxon>
        <taxon>Eretmocerus</taxon>
    </lineage>
</organism>
<proteinExistence type="predicted"/>